<proteinExistence type="predicted"/>
<dbReference type="EMBL" id="CACSHJ010000088">
    <property type="protein sequence ID" value="CAA0360249.1"/>
    <property type="molecule type" value="Genomic_DNA"/>
</dbReference>
<feature type="region of interest" description="Disordered" evidence="1">
    <location>
        <begin position="21"/>
        <end position="60"/>
    </location>
</feature>
<feature type="compositionally biased region" description="Basic residues" evidence="1">
    <location>
        <begin position="98"/>
        <end position="107"/>
    </location>
</feature>
<dbReference type="Proteomes" id="UP000434276">
    <property type="component" value="Unassembled WGS sequence"/>
</dbReference>
<gene>
    <name evidence="2" type="ORF">C24_LOCUS7589</name>
</gene>
<dbReference type="InterPro" id="IPR008004">
    <property type="entry name" value="OCTOPUS-like"/>
</dbReference>
<sequence>MLLSTYAKLQTPIFLRSLKVTEEAEIEEEEENGGHSGKDSGEIVEEESGETLEEDGELKPMKDYMDLFSQTKKPSVKDFARSFFSAASLFSKKLQKLKQKQKIKKPRNGVGGGRPQPKIDTDPRFSSWPSLLKLWPVLTGVEPLSPLYCWVLFVKKRRKL</sequence>
<protein>
    <submittedName>
        <fullName evidence="2">Uncharacterized protein</fullName>
    </submittedName>
</protein>
<dbReference type="PANTHER" id="PTHR31659">
    <property type="entry name" value="PROTEIN: UPF0503-LIKE PROTEIN, PUTATIVE (DUF740)-RELATED"/>
    <property type="match status" value="1"/>
</dbReference>
<evidence type="ECO:0000313" key="3">
    <source>
        <dbReference type="Proteomes" id="UP000434276"/>
    </source>
</evidence>
<dbReference type="PANTHER" id="PTHR31659:SF20">
    <property type="entry name" value="PROTEIN OCTOPUS-LIKE"/>
    <property type="match status" value="1"/>
</dbReference>
<feature type="compositionally biased region" description="Acidic residues" evidence="1">
    <location>
        <begin position="42"/>
        <end position="56"/>
    </location>
</feature>
<reference evidence="2 3" key="1">
    <citation type="submission" date="2019-12" db="EMBL/GenBank/DDBJ databases">
        <authorList>
            <person name="Jiao W.-B."/>
            <person name="Schneeberger K."/>
        </authorList>
    </citation>
    <scope>NUCLEOTIDE SEQUENCE [LARGE SCALE GENOMIC DNA]</scope>
    <source>
        <strain evidence="3">cv. C24</strain>
    </source>
</reference>
<accession>A0A5S9WXQ8</accession>
<evidence type="ECO:0000256" key="1">
    <source>
        <dbReference type="SAM" id="MobiDB-lite"/>
    </source>
</evidence>
<organism evidence="2 3">
    <name type="scientific">Arabidopsis thaliana</name>
    <name type="common">Mouse-ear cress</name>
    <dbReference type="NCBI Taxonomy" id="3702"/>
    <lineage>
        <taxon>Eukaryota</taxon>
        <taxon>Viridiplantae</taxon>
        <taxon>Streptophyta</taxon>
        <taxon>Embryophyta</taxon>
        <taxon>Tracheophyta</taxon>
        <taxon>Spermatophyta</taxon>
        <taxon>Magnoliopsida</taxon>
        <taxon>eudicotyledons</taxon>
        <taxon>Gunneridae</taxon>
        <taxon>Pentapetalae</taxon>
        <taxon>rosids</taxon>
        <taxon>malvids</taxon>
        <taxon>Brassicales</taxon>
        <taxon>Brassicaceae</taxon>
        <taxon>Camelineae</taxon>
        <taxon>Arabidopsis</taxon>
    </lineage>
</organism>
<name>A0A5S9WXQ8_ARATH</name>
<dbReference type="AlphaFoldDB" id="A0A5S9WXQ8"/>
<feature type="compositionally biased region" description="Basic and acidic residues" evidence="1">
    <location>
        <begin position="32"/>
        <end position="41"/>
    </location>
</feature>
<dbReference type="Pfam" id="PF05340">
    <property type="entry name" value="DUF740"/>
    <property type="match status" value="1"/>
</dbReference>
<evidence type="ECO:0000313" key="2">
    <source>
        <dbReference type="EMBL" id="CAA0360249.1"/>
    </source>
</evidence>
<feature type="region of interest" description="Disordered" evidence="1">
    <location>
        <begin position="98"/>
        <end position="122"/>
    </location>
</feature>